<feature type="compositionally biased region" description="Basic and acidic residues" evidence="1">
    <location>
        <begin position="678"/>
        <end position="715"/>
    </location>
</feature>
<dbReference type="PANTHER" id="PTHR48421:SF1">
    <property type="entry name" value="MYCBP-ASSOCIATED PROTEIN"/>
    <property type="match status" value="1"/>
</dbReference>
<name>A0A9W7WZ99_TRIRA</name>
<keyword evidence="3" id="KW-1185">Reference proteome</keyword>
<dbReference type="Gene3D" id="2.60.40.10">
    <property type="entry name" value="Immunoglobulins"/>
    <property type="match status" value="1"/>
</dbReference>
<feature type="compositionally biased region" description="Polar residues" evidence="1">
    <location>
        <begin position="33"/>
        <end position="50"/>
    </location>
</feature>
<accession>A0A9W7WZ99</accession>
<dbReference type="AlphaFoldDB" id="A0A9W7WZ99"/>
<dbReference type="Pfam" id="PF14646">
    <property type="entry name" value="MYCBPAP"/>
    <property type="match status" value="1"/>
</dbReference>
<sequence>MANVAKSWLNKSKSGRKTRSPPDKKPLGEIEESSSTVGEQNQSGILNDQDILNLTITSQDLEKLRVSKPPADPQKPKSMTRVYVRKTRPPDKVGRKVRVTVARPLPPDASSQPLNYTGPGGPRFDARGMVLPHSILGSLEDFKREMALRGDTELLQRIPDTQRVTPLLVGRERNDDQSEDDTQRSHALQHWYRHMTERRRQQNFISRLLQKPMGHLLMNQSSRFRRIQEQRDLINRLHGRHVGCEFWNIPQHFGDELSGITATRSETERGNPPPVTRIGQPTTTLLESGNVLCDAVSSGWDRSVYLQQRRLELRDVLRDFSPPDMDGLEVLGSGLPFTFTSSEGSNEEQRSEMEQIETEDPLALYDDVIVDVELVPALRFCGELARWTGTTSSHQEQRGISARMMFEIVTGESVSSHLELKNEGSTVIYYSWERVTQPHTHTQHFYFNNTQAVILPASTKHITVVFKSTSAGIMTEVWQLNTHPVLMGGASLQVTLRGVAIDQDKTAHQRAALERDLQQKEAVCLCRWIMKEVLSGVCTPERPSSPVDLYITEEEQFLTHNPNLQYHREPVEALQRLWEQVKRSGPVWDLSLNTFAQMALSLPETDEQTDRLSRETCLNQCNSLVSQLQRPQTHATPLTLHNISLQLWRELVDGLVIESGKLRDSLGLPEHNVWSDATQERNTLEKTKNEEAEQRRGGAALKDVKRGAKDTEGRRGGTRAAVMEERGNVPMNSPEEKTDTGERELRFAVDAHTQELYRQLLHTQVSALMKTMMDSLCVITRMMQTNSNNSYKTFERIVTFLSGFISYTMPLNKFCFHTCVCVLHNCSSQNHNIM</sequence>
<organism evidence="2 3">
    <name type="scientific">Triplophysa rosa</name>
    <name type="common">Cave loach</name>
    <dbReference type="NCBI Taxonomy" id="992332"/>
    <lineage>
        <taxon>Eukaryota</taxon>
        <taxon>Metazoa</taxon>
        <taxon>Chordata</taxon>
        <taxon>Craniata</taxon>
        <taxon>Vertebrata</taxon>
        <taxon>Euteleostomi</taxon>
        <taxon>Actinopterygii</taxon>
        <taxon>Neopterygii</taxon>
        <taxon>Teleostei</taxon>
        <taxon>Ostariophysi</taxon>
        <taxon>Cypriniformes</taxon>
        <taxon>Nemacheilidae</taxon>
        <taxon>Triplophysa</taxon>
    </lineage>
</organism>
<evidence type="ECO:0000256" key="1">
    <source>
        <dbReference type="SAM" id="MobiDB-lite"/>
    </source>
</evidence>
<dbReference type="InterPro" id="IPR032707">
    <property type="entry name" value="MYCBPAP"/>
</dbReference>
<dbReference type="InterPro" id="IPR013783">
    <property type="entry name" value="Ig-like_fold"/>
</dbReference>
<reference evidence="2" key="1">
    <citation type="submission" date="2021-02" db="EMBL/GenBank/DDBJ databases">
        <title>Comparative genomics reveals that relaxation of natural selection precedes convergent phenotypic evolution of cavefish.</title>
        <authorList>
            <person name="Peng Z."/>
        </authorList>
    </citation>
    <scope>NUCLEOTIDE SEQUENCE</scope>
    <source>
        <tissue evidence="2">Muscle</tissue>
    </source>
</reference>
<protein>
    <submittedName>
        <fullName evidence="2">MYCBP-associated protein</fullName>
    </submittedName>
</protein>
<comment type="caution">
    <text evidence="2">The sequence shown here is derived from an EMBL/GenBank/DDBJ whole genome shotgun (WGS) entry which is preliminary data.</text>
</comment>
<feature type="region of interest" description="Disordered" evidence="1">
    <location>
        <begin position="677"/>
        <end position="720"/>
    </location>
</feature>
<dbReference type="EMBL" id="JAFHDT010000004">
    <property type="protein sequence ID" value="KAI7810811.1"/>
    <property type="molecule type" value="Genomic_DNA"/>
</dbReference>
<feature type="region of interest" description="Disordered" evidence="1">
    <location>
        <begin position="1"/>
        <end position="50"/>
    </location>
</feature>
<evidence type="ECO:0000313" key="3">
    <source>
        <dbReference type="Proteomes" id="UP001059041"/>
    </source>
</evidence>
<proteinExistence type="predicted"/>
<dbReference type="PANTHER" id="PTHR48421">
    <property type="entry name" value="MYCBP-ASSOCIATED PROTEIN"/>
    <property type="match status" value="1"/>
</dbReference>
<dbReference type="Proteomes" id="UP001059041">
    <property type="component" value="Linkage Group LG4"/>
</dbReference>
<evidence type="ECO:0000313" key="2">
    <source>
        <dbReference type="EMBL" id="KAI7810811.1"/>
    </source>
</evidence>
<gene>
    <name evidence="2" type="ORF">IRJ41_006801</name>
</gene>